<evidence type="ECO:0000313" key="1">
    <source>
        <dbReference type="EMBL" id="KAI4868819.1"/>
    </source>
</evidence>
<dbReference type="Proteomes" id="UP001497700">
    <property type="component" value="Unassembled WGS sequence"/>
</dbReference>
<reference evidence="1 2" key="1">
    <citation type="journal article" date="2022" name="New Phytol.">
        <title>Ecological generalism drives hyperdiversity of secondary metabolite gene clusters in xylarialean endophytes.</title>
        <authorList>
            <person name="Franco M.E.E."/>
            <person name="Wisecaver J.H."/>
            <person name="Arnold A.E."/>
            <person name="Ju Y.M."/>
            <person name="Slot J.C."/>
            <person name="Ahrendt S."/>
            <person name="Moore L.P."/>
            <person name="Eastman K.E."/>
            <person name="Scott K."/>
            <person name="Konkel Z."/>
            <person name="Mondo S.J."/>
            <person name="Kuo A."/>
            <person name="Hayes R.D."/>
            <person name="Haridas S."/>
            <person name="Andreopoulos B."/>
            <person name="Riley R."/>
            <person name="LaButti K."/>
            <person name="Pangilinan J."/>
            <person name="Lipzen A."/>
            <person name="Amirebrahimi M."/>
            <person name="Yan J."/>
            <person name="Adam C."/>
            <person name="Keymanesh K."/>
            <person name="Ng V."/>
            <person name="Louie K."/>
            <person name="Northen T."/>
            <person name="Drula E."/>
            <person name="Henrissat B."/>
            <person name="Hsieh H.M."/>
            <person name="Youens-Clark K."/>
            <person name="Lutzoni F."/>
            <person name="Miadlikowska J."/>
            <person name="Eastwood D.C."/>
            <person name="Hamelin R.C."/>
            <person name="Grigoriev I.V."/>
            <person name="U'Ren J.M."/>
        </authorList>
    </citation>
    <scope>NUCLEOTIDE SEQUENCE [LARGE SCALE GENOMIC DNA]</scope>
    <source>
        <strain evidence="1 2">CBS 119005</strain>
    </source>
</reference>
<comment type="caution">
    <text evidence="1">The sequence shown here is derived from an EMBL/GenBank/DDBJ whole genome shotgun (WGS) entry which is preliminary data.</text>
</comment>
<keyword evidence="2" id="KW-1185">Reference proteome</keyword>
<gene>
    <name evidence="1" type="ORF">F4820DRAFT_444735</name>
</gene>
<name>A0ACB9ZBK2_9PEZI</name>
<accession>A0ACB9ZBK2</accession>
<sequence>MADGIELQQKYQDGEALIQENVFDIFNDYLRPGSSVSAAQTATAISQLAPKPSEGETTLDVDDGFFFGLWESVIGVAEQIPHDHPAQDKLVRAVRELSLLPKSGTTAWESSLWADLPVLGLVFREYLNGPDQSDSEEEQAQIDQAWVRFHAFSAKLMGAGVVHFINQPIWMLREALEESYPAKSATLDRTLTTAAMYIEYAGPVLIETLAANPEPELSDEFRRILMGGSLFSGEPGLRPERWAFWIKRFNEEAENTGSEEAKETALRAARLMQVWSEKRLKK</sequence>
<evidence type="ECO:0000313" key="2">
    <source>
        <dbReference type="Proteomes" id="UP001497700"/>
    </source>
</evidence>
<proteinExistence type="predicted"/>
<organism evidence="1 2">
    <name type="scientific">Hypoxylon rubiginosum</name>
    <dbReference type="NCBI Taxonomy" id="110542"/>
    <lineage>
        <taxon>Eukaryota</taxon>
        <taxon>Fungi</taxon>
        <taxon>Dikarya</taxon>
        <taxon>Ascomycota</taxon>
        <taxon>Pezizomycotina</taxon>
        <taxon>Sordariomycetes</taxon>
        <taxon>Xylariomycetidae</taxon>
        <taxon>Xylariales</taxon>
        <taxon>Hypoxylaceae</taxon>
        <taxon>Hypoxylon</taxon>
    </lineage>
</organism>
<protein>
    <submittedName>
        <fullName evidence="1">Uncharacterized protein</fullName>
    </submittedName>
</protein>
<dbReference type="EMBL" id="MU393435">
    <property type="protein sequence ID" value="KAI4868819.1"/>
    <property type="molecule type" value="Genomic_DNA"/>
</dbReference>